<sequence length="156" mass="16943">MPIPLITPSDADQNPFFSSEPKKEQTVNISKRDGNAYAAIGLGVGVFVVFICMLSIVVYLDIKRRKKQNLLVAGRNTSSTNVNTGPVHESVLLLSGNKNVKSPVNSNQRYNDMVITNDVPLASSNSLDVGLLIHDDTENPPPYEAVPLPPPAYVKN</sequence>
<dbReference type="Proteomes" id="UP001165064">
    <property type="component" value="Unassembled WGS sequence"/>
</dbReference>
<name>A0ACB5STP9_AMBMO</name>
<proteinExistence type="predicted"/>
<evidence type="ECO:0000313" key="1">
    <source>
        <dbReference type="EMBL" id="GME72705.1"/>
    </source>
</evidence>
<keyword evidence="2" id="KW-1185">Reference proteome</keyword>
<protein>
    <submittedName>
        <fullName evidence="1">Unnamed protein product</fullName>
    </submittedName>
</protein>
<reference evidence="1" key="1">
    <citation type="submission" date="2023-04" db="EMBL/GenBank/DDBJ databases">
        <title>Ambrosiozyma monospora NBRC 10751.</title>
        <authorList>
            <person name="Ichikawa N."/>
            <person name="Sato H."/>
            <person name="Tonouchi N."/>
        </authorList>
    </citation>
    <scope>NUCLEOTIDE SEQUENCE</scope>
    <source>
        <strain evidence="1">NBRC 10751</strain>
    </source>
</reference>
<accession>A0ACB5STP9</accession>
<evidence type="ECO:0000313" key="2">
    <source>
        <dbReference type="Proteomes" id="UP001165064"/>
    </source>
</evidence>
<comment type="caution">
    <text evidence="1">The sequence shown here is derived from an EMBL/GenBank/DDBJ whole genome shotgun (WGS) entry which is preliminary data.</text>
</comment>
<organism evidence="1 2">
    <name type="scientific">Ambrosiozyma monospora</name>
    <name type="common">Yeast</name>
    <name type="synonym">Endomycopsis monosporus</name>
    <dbReference type="NCBI Taxonomy" id="43982"/>
    <lineage>
        <taxon>Eukaryota</taxon>
        <taxon>Fungi</taxon>
        <taxon>Dikarya</taxon>
        <taxon>Ascomycota</taxon>
        <taxon>Saccharomycotina</taxon>
        <taxon>Pichiomycetes</taxon>
        <taxon>Pichiales</taxon>
        <taxon>Pichiaceae</taxon>
        <taxon>Ambrosiozyma</taxon>
    </lineage>
</organism>
<dbReference type="EMBL" id="BSXS01000488">
    <property type="protein sequence ID" value="GME72705.1"/>
    <property type="molecule type" value="Genomic_DNA"/>
</dbReference>
<gene>
    <name evidence="1" type="ORF">Amon02_000109600</name>
</gene>